<keyword evidence="3" id="KW-1003">Cell membrane</keyword>
<feature type="transmembrane region" description="Helical" evidence="8">
    <location>
        <begin position="83"/>
        <end position="102"/>
    </location>
</feature>
<dbReference type="Pfam" id="PF00893">
    <property type="entry name" value="Multi_Drug_Res"/>
    <property type="match status" value="1"/>
</dbReference>
<accession>A0A2Z4MGM1</accession>
<keyword evidence="5 8" id="KW-1133">Transmembrane helix</keyword>
<comment type="similarity">
    <text evidence="7">Belongs to the drug/metabolite transporter (DMT) superfamily. Small multidrug resistance (SMR) (TC 2.A.7.1) family.</text>
</comment>
<evidence type="ECO:0000256" key="7">
    <source>
        <dbReference type="RuleBase" id="RU003942"/>
    </source>
</evidence>
<evidence type="ECO:0000256" key="3">
    <source>
        <dbReference type="ARBA" id="ARBA00022475"/>
    </source>
</evidence>
<dbReference type="SUPFAM" id="SSF103481">
    <property type="entry name" value="Multidrug resistance efflux transporter EmrE"/>
    <property type="match status" value="1"/>
</dbReference>
<dbReference type="InterPro" id="IPR037185">
    <property type="entry name" value="EmrE-like"/>
</dbReference>
<dbReference type="RefSeq" id="WP_048032413.1">
    <property type="nucleotide sequence ID" value="NZ_CP030117.1"/>
</dbReference>
<dbReference type="PANTHER" id="PTHR30561">
    <property type="entry name" value="SMR FAMILY PROTON-DEPENDENT DRUG EFFLUX TRANSPORTER SUGE"/>
    <property type="match status" value="1"/>
</dbReference>
<feature type="transmembrane region" description="Helical" evidence="8">
    <location>
        <begin position="5"/>
        <end position="22"/>
    </location>
</feature>
<evidence type="ECO:0000256" key="6">
    <source>
        <dbReference type="ARBA" id="ARBA00023136"/>
    </source>
</evidence>
<evidence type="ECO:0000256" key="4">
    <source>
        <dbReference type="ARBA" id="ARBA00022692"/>
    </source>
</evidence>
<dbReference type="GO" id="GO:0005886">
    <property type="term" value="C:plasma membrane"/>
    <property type="evidence" value="ECO:0007669"/>
    <property type="project" value="UniProtKB-SubCell"/>
</dbReference>
<dbReference type="PANTHER" id="PTHR30561:SF7">
    <property type="entry name" value="GUANIDINIUM EFFLUX SYSTEM SUBUNIT GDNC-RELATED"/>
    <property type="match status" value="1"/>
</dbReference>
<dbReference type="GO" id="GO:0022857">
    <property type="term" value="F:transmembrane transporter activity"/>
    <property type="evidence" value="ECO:0007669"/>
    <property type="project" value="InterPro"/>
</dbReference>
<evidence type="ECO:0000256" key="8">
    <source>
        <dbReference type="SAM" id="Phobius"/>
    </source>
</evidence>
<dbReference type="AlphaFoldDB" id="A0A2Z4MGM1"/>
<reference evidence="9 10" key="1">
    <citation type="journal article" date="2015" name="Genome Announc.">
        <title>Draft Genome Sequence of Brevibacillus brevis DZQ7, a Plant Growth-Promoting Rhizobacterium with Broad-Spectrum Antimicrobial Activity.</title>
        <authorList>
            <person name="Hou Q."/>
            <person name="Wang C."/>
            <person name="Hou X."/>
            <person name="Xia Z."/>
            <person name="Ye J."/>
            <person name="Liu K."/>
            <person name="Liu H."/>
            <person name="Wang J."/>
            <person name="Guo H."/>
            <person name="Yu X."/>
            <person name="Yang Y."/>
            <person name="Du B."/>
            <person name="Ding Y."/>
        </authorList>
    </citation>
    <scope>NUCLEOTIDE SEQUENCE [LARGE SCALE GENOMIC DNA]</scope>
    <source>
        <strain evidence="9 10">DZQ7</strain>
    </source>
</reference>
<dbReference type="FunFam" id="1.10.3730.20:FF:000001">
    <property type="entry name" value="Quaternary ammonium compound resistance transporter SugE"/>
    <property type="match status" value="1"/>
</dbReference>
<keyword evidence="6 8" id="KW-0472">Membrane</keyword>
<dbReference type="Gene3D" id="1.10.3730.20">
    <property type="match status" value="1"/>
</dbReference>
<dbReference type="InterPro" id="IPR045324">
    <property type="entry name" value="Small_multidrug_res"/>
</dbReference>
<dbReference type="EMBL" id="CP030117">
    <property type="protein sequence ID" value="AWX55646.1"/>
    <property type="molecule type" value="Genomic_DNA"/>
</dbReference>
<keyword evidence="2" id="KW-0813">Transport</keyword>
<feature type="transmembrane region" description="Helical" evidence="8">
    <location>
        <begin position="28"/>
        <end position="46"/>
    </location>
</feature>
<gene>
    <name evidence="9" type="ORF">AB432_011620</name>
</gene>
<sequence length="113" mass="12445">MNGNWVYILVAGFFEVLWVIGLKHSSNGWMWLGTIVAIFLSFAFLIRASKQLPLGTVYAVFTGIGTMGTVLIEILIFGEPFKWIKLLLILILLAGIVGLKVITKDMDTKGEAA</sequence>
<evidence type="ECO:0000313" key="9">
    <source>
        <dbReference type="EMBL" id="AWX55646.1"/>
    </source>
</evidence>
<feature type="transmembrane region" description="Helical" evidence="8">
    <location>
        <begin position="58"/>
        <end position="77"/>
    </location>
</feature>
<evidence type="ECO:0000313" key="10">
    <source>
        <dbReference type="Proteomes" id="UP000036061"/>
    </source>
</evidence>
<protein>
    <submittedName>
        <fullName evidence="9">QacE family quaternary ammonium compound efflux SMR transporter</fullName>
    </submittedName>
</protein>
<evidence type="ECO:0000256" key="1">
    <source>
        <dbReference type="ARBA" id="ARBA00004651"/>
    </source>
</evidence>
<name>A0A2Z4MGM1_BREBE</name>
<dbReference type="Proteomes" id="UP000036061">
    <property type="component" value="Chromosome"/>
</dbReference>
<comment type="subcellular location">
    <subcellularLocation>
        <location evidence="1 7">Cell membrane</location>
        <topology evidence="1 7">Multi-pass membrane protein</topology>
    </subcellularLocation>
</comment>
<organism evidence="9 10">
    <name type="scientific">Brevibacillus brevis</name>
    <name type="common">Bacillus brevis</name>
    <dbReference type="NCBI Taxonomy" id="1393"/>
    <lineage>
        <taxon>Bacteria</taxon>
        <taxon>Bacillati</taxon>
        <taxon>Bacillota</taxon>
        <taxon>Bacilli</taxon>
        <taxon>Bacillales</taxon>
        <taxon>Paenibacillaceae</taxon>
        <taxon>Brevibacillus</taxon>
    </lineage>
</organism>
<keyword evidence="4 7" id="KW-0812">Transmembrane</keyword>
<evidence type="ECO:0000256" key="5">
    <source>
        <dbReference type="ARBA" id="ARBA00022989"/>
    </source>
</evidence>
<evidence type="ECO:0000256" key="2">
    <source>
        <dbReference type="ARBA" id="ARBA00022448"/>
    </source>
</evidence>
<proteinExistence type="inferred from homology"/>
<dbReference type="InterPro" id="IPR000390">
    <property type="entry name" value="Small_drug/metabolite_transptr"/>
</dbReference>